<organism evidence="4 5">
    <name type="scientific">Chanos chanos</name>
    <name type="common">Milkfish</name>
    <name type="synonym">Mugil chanos</name>
    <dbReference type="NCBI Taxonomy" id="29144"/>
    <lineage>
        <taxon>Eukaryota</taxon>
        <taxon>Metazoa</taxon>
        <taxon>Chordata</taxon>
        <taxon>Craniata</taxon>
        <taxon>Vertebrata</taxon>
        <taxon>Euteleostomi</taxon>
        <taxon>Actinopterygii</taxon>
        <taxon>Neopterygii</taxon>
        <taxon>Teleostei</taxon>
        <taxon>Ostariophysi</taxon>
        <taxon>Gonorynchiformes</taxon>
        <taxon>Chanidae</taxon>
        <taxon>Chanos</taxon>
    </lineage>
</organism>
<dbReference type="PANTHER" id="PTHR21223">
    <property type="entry name" value="CBY1-INTERACTING BAR DOMAIN-CONTAINING PROTEIN HOMOLOG"/>
    <property type="match status" value="1"/>
</dbReference>
<feature type="coiled-coil region" evidence="2">
    <location>
        <begin position="104"/>
        <end position="162"/>
    </location>
</feature>
<dbReference type="GO" id="GO:0005814">
    <property type="term" value="C:centriole"/>
    <property type="evidence" value="ECO:0007669"/>
    <property type="project" value="UniProtKB-SubCell"/>
</dbReference>
<dbReference type="Gene3D" id="1.20.1270.60">
    <property type="entry name" value="Arfaptin homology (AH) domain/BAR domain"/>
    <property type="match status" value="1"/>
</dbReference>
<comment type="subcellular location">
    <subcellularLocation>
        <location evidence="1">Cytoplasm</location>
        <location evidence="1">Cytoskeleton</location>
        <location evidence="1">Microtubule organizing center</location>
        <location evidence="1">Centrosome</location>
        <location evidence="1">Centriole</location>
    </subcellularLocation>
</comment>
<dbReference type="RefSeq" id="XP_030650067.1">
    <property type="nucleotide sequence ID" value="XM_030794207.1"/>
</dbReference>
<dbReference type="PANTHER" id="PTHR21223:SF3">
    <property type="entry name" value="CBY1-INTERACTING BAR DOMAIN-CONTAINING PROTEIN 2"/>
    <property type="match status" value="1"/>
</dbReference>
<evidence type="ECO:0000256" key="2">
    <source>
        <dbReference type="SAM" id="Coils"/>
    </source>
</evidence>
<dbReference type="SUPFAM" id="SSF103657">
    <property type="entry name" value="BAR/IMD domain-like"/>
    <property type="match status" value="1"/>
</dbReference>
<reference evidence="5" key="1">
    <citation type="submission" date="2025-08" db="UniProtKB">
        <authorList>
            <consortium name="RefSeq"/>
        </authorList>
    </citation>
    <scope>IDENTIFICATION</scope>
</reference>
<dbReference type="InParanoid" id="A0A6J2X0Z9"/>
<dbReference type="AlphaFoldDB" id="A0A6J2X0Z9"/>
<evidence type="ECO:0000313" key="4">
    <source>
        <dbReference type="Proteomes" id="UP000504632"/>
    </source>
</evidence>
<evidence type="ECO:0000313" key="5">
    <source>
        <dbReference type="RefSeq" id="XP_030650067.1"/>
    </source>
</evidence>
<protein>
    <submittedName>
        <fullName evidence="5">Protein FAM92B-like</fullName>
    </submittedName>
</protein>
<proteinExistence type="predicted"/>
<keyword evidence="4" id="KW-1185">Reference proteome</keyword>
<name>A0A6J2X0Z9_CHACN</name>
<feature type="region of interest" description="Disordered" evidence="3">
    <location>
        <begin position="284"/>
        <end position="340"/>
    </location>
</feature>
<dbReference type="InterPro" id="IPR009602">
    <property type="entry name" value="CBAR/FAM92"/>
</dbReference>
<feature type="compositionally biased region" description="Acidic residues" evidence="3">
    <location>
        <begin position="299"/>
        <end position="320"/>
    </location>
</feature>
<evidence type="ECO:0000256" key="1">
    <source>
        <dbReference type="ARBA" id="ARBA00004114"/>
    </source>
</evidence>
<gene>
    <name evidence="5" type="primary">LOC115830160</name>
</gene>
<keyword evidence="2" id="KW-0175">Coiled coil</keyword>
<accession>A0A6J2X0Z9</accession>
<dbReference type="OrthoDB" id="60621at2759"/>
<dbReference type="GO" id="GO:0035869">
    <property type="term" value="C:ciliary transition zone"/>
    <property type="evidence" value="ECO:0007669"/>
    <property type="project" value="TreeGrafter"/>
</dbReference>
<evidence type="ECO:0000256" key="3">
    <source>
        <dbReference type="SAM" id="MobiDB-lite"/>
    </source>
</evidence>
<dbReference type="Proteomes" id="UP000504632">
    <property type="component" value="Chromosome 2"/>
</dbReference>
<dbReference type="InterPro" id="IPR027267">
    <property type="entry name" value="AH/BAR_dom_sf"/>
</dbReference>
<dbReference type="GeneID" id="115830160"/>
<sequence length="340" mass="39681">MNTMFSRDAQMKAMEMTVNNAETHLGQFCTLFASYTRKTAKLRDKADMLVRQLSDFASTEDPETGTCFRLLSEDFAMVQDYRQAEVERLETKVVVPLKAYGDIVKNKRADLKRLNADRSQALKELQKLERIRLKNPADRQSISQAEVNVQKATSNANRSARQMEETIIDFQRQKLEDLKRIFTDFIMVEMLFHAKALEVYTHTFQNMETMDIDKNLELFRSRVQVSDPLLETQTLPSIQSTSSITRYPSPTPSKLRLTSEITKQSEQTKQARSDLTKHWRLEQADQSVQRGTLRRQPEMEVEEEEEEDDDEMYESEEAEEEPHTIRESYAASYARIHRQK</sequence>
<dbReference type="Pfam" id="PF06730">
    <property type="entry name" value="FAM92"/>
    <property type="match status" value="1"/>
</dbReference>
<dbReference type="GO" id="GO:0036064">
    <property type="term" value="C:ciliary basal body"/>
    <property type="evidence" value="ECO:0007669"/>
    <property type="project" value="TreeGrafter"/>
</dbReference>
<dbReference type="GO" id="GO:0060271">
    <property type="term" value="P:cilium assembly"/>
    <property type="evidence" value="ECO:0007669"/>
    <property type="project" value="TreeGrafter"/>
</dbReference>